<proteinExistence type="predicted"/>
<protein>
    <submittedName>
        <fullName evidence="2">Iron-binding zinc finger CDGSH type domain-containing protein</fullName>
    </submittedName>
</protein>
<dbReference type="WBParaSite" id="JU765_v2.g13286.t1">
    <property type="protein sequence ID" value="JU765_v2.g13286.t1"/>
    <property type="gene ID" value="JU765_v2.g13286"/>
</dbReference>
<accession>A0AC34Q6U0</accession>
<sequence>MLARTTQTLSLQTAKRFTGSYKNVNVKNPSAANLPFEGHVADSKPISVKLEAEKLYAFCGCGLSNKQTSSAQDKPTISAMFGASPVYDGVARQLGYRYKNGGFQ</sequence>
<reference evidence="2" key="1">
    <citation type="submission" date="2022-11" db="UniProtKB">
        <authorList>
            <consortium name="WormBaseParasite"/>
        </authorList>
    </citation>
    <scope>IDENTIFICATION</scope>
</reference>
<organism evidence="1 2">
    <name type="scientific">Panagrolaimus sp. JU765</name>
    <dbReference type="NCBI Taxonomy" id="591449"/>
    <lineage>
        <taxon>Eukaryota</taxon>
        <taxon>Metazoa</taxon>
        <taxon>Ecdysozoa</taxon>
        <taxon>Nematoda</taxon>
        <taxon>Chromadorea</taxon>
        <taxon>Rhabditida</taxon>
        <taxon>Tylenchina</taxon>
        <taxon>Panagrolaimomorpha</taxon>
        <taxon>Panagrolaimoidea</taxon>
        <taxon>Panagrolaimidae</taxon>
        <taxon>Panagrolaimus</taxon>
    </lineage>
</organism>
<evidence type="ECO:0000313" key="2">
    <source>
        <dbReference type="WBParaSite" id="JU765_v2.g13286.t1"/>
    </source>
</evidence>
<dbReference type="Proteomes" id="UP000887576">
    <property type="component" value="Unplaced"/>
</dbReference>
<name>A0AC34Q6U0_9BILA</name>
<evidence type="ECO:0000313" key="1">
    <source>
        <dbReference type="Proteomes" id="UP000887576"/>
    </source>
</evidence>